<name>A0A0S4L6Q5_9BACT</name>
<reference evidence="2" key="1">
    <citation type="submission" date="2015-10" db="EMBL/GenBank/DDBJ databases">
        <authorList>
            <person name="Luecker S."/>
            <person name="Luecker S."/>
        </authorList>
    </citation>
    <scope>NUCLEOTIDE SEQUENCE [LARGE SCALE GENOMIC DNA]</scope>
</reference>
<dbReference type="AlphaFoldDB" id="A0A0S4L6Q5"/>
<accession>A0A0S4L6Q5</accession>
<protein>
    <submittedName>
        <fullName evidence="1">Uncharacterized protein</fullName>
    </submittedName>
</protein>
<dbReference type="EMBL" id="CZPZ01000005">
    <property type="protein sequence ID" value="CUS33457.1"/>
    <property type="molecule type" value="Genomic_DNA"/>
</dbReference>
<sequence>MGERVKITDPEKLALLYERFRDVCLVEKEVWKEIFMPREVTGGPVRTNIQVRYDVEINDPDIERAIEANISRGSAMLGAAIEEYRAHIVFFKKQD</sequence>
<organism evidence="1 2">
    <name type="scientific">Candidatus Nitrospira nitrificans</name>
    <dbReference type="NCBI Taxonomy" id="1742973"/>
    <lineage>
        <taxon>Bacteria</taxon>
        <taxon>Pseudomonadati</taxon>
        <taxon>Nitrospirota</taxon>
        <taxon>Nitrospiria</taxon>
        <taxon>Nitrospirales</taxon>
        <taxon>Nitrospiraceae</taxon>
        <taxon>Nitrospira</taxon>
    </lineage>
</organism>
<evidence type="ECO:0000313" key="1">
    <source>
        <dbReference type="EMBL" id="CUS33457.1"/>
    </source>
</evidence>
<dbReference type="Proteomes" id="UP000198736">
    <property type="component" value="Unassembled WGS sequence"/>
</dbReference>
<proteinExistence type="predicted"/>
<evidence type="ECO:0000313" key="2">
    <source>
        <dbReference type="Proteomes" id="UP000198736"/>
    </source>
</evidence>
<dbReference type="STRING" id="1742973.COMA2_130073"/>
<keyword evidence="2" id="KW-1185">Reference proteome</keyword>
<gene>
    <name evidence="1" type="ORF">COMA2_130073</name>
</gene>